<protein>
    <submittedName>
        <fullName evidence="2">8414_t:CDS:1</fullName>
    </submittedName>
</protein>
<comment type="caution">
    <text evidence="2">The sequence shown here is derived from an EMBL/GenBank/DDBJ whole genome shotgun (WGS) entry which is preliminary data.</text>
</comment>
<feature type="non-terminal residue" evidence="2">
    <location>
        <position position="1"/>
    </location>
</feature>
<proteinExistence type="predicted"/>
<dbReference type="OrthoDB" id="2486857at2759"/>
<feature type="compositionally biased region" description="Basic and acidic residues" evidence="1">
    <location>
        <begin position="1"/>
        <end position="13"/>
    </location>
</feature>
<dbReference type="EMBL" id="CAJVPY010044428">
    <property type="protein sequence ID" value="CAG8808932.1"/>
    <property type="molecule type" value="Genomic_DNA"/>
</dbReference>
<accession>A0A9N9K3V7</accession>
<feature type="non-terminal residue" evidence="2">
    <location>
        <position position="77"/>
    </location>
</feature>
<reference evidence="2" key="1">
    <citation type="submission" date="2021-06" db="EMBL/GenBank/DDBJ databases">
        <authorList>
            <person name="Kallberg Y."/>
            <person name="Tangrot J."/>
            <person name="Rosling A."/>
        </authorList>
    </citation>
    <scope>NUCLEOTIDE SEQUENCE</scope>
    <source>
        <strain evidence="2">MA453B</strain>
    </source>
</reference>
<evidence type="ECO:0000313" key="3">
    <source>
        <dbReference type="Proteomes" id="UP000789405"/>
    </source>
</evidence>
<dbReference type="Proteomes" id="UP000789405">
    <property type="component" value="Unassembled WGS sequence"/>
</dbReference>
<evidence type="ECO:0000313" key="2">
    <source>
        <dbReference type="EMBL" id="CAG8808932.1"/>
    </source>
</evidence>
<name>A0A9N9K3V7_9GLOM</name>
<organism evidence="2 3">
    <name type="scientific">Dentiscutata erythropus</name>
    <dbReference type="NCBI Taxonomy" id="1348616"/>
    <lineage>
        <taxon>Eukaryota</taxon>
        <taxon>Fungi</taxon>
        <taxon>Fungi incertae sedis</taxon>
        <taxon>Mucoromycota</taxon>
        <taxon>Glomeromycotina</taxon>
        <taxon>Glomeromycetes</taxon>
        <taxon>Diversisporales</taxon>
        <taxon>Gigasporaceae</taxon>
        <taxon>Dentiscutata</taxon>
    </lineage>
</organism>
<sequence length="77" mass="8656">AISDKQSVEDKGRIKLMNEQSSEIRNDNKAGGCRMLIKKMFVAYNLGGMCQRSVDHDTEVEIEENSNISVVYNSSDK</sequence>
<feature type="region of interest" description="Disordered" evidence="1">
    <location>
        <begin position="1"/>
        <end position="20"/>
    </location>
</feature>
<gene>
    <name evidence="2" type="ORF">DERYTH_LOCUS24987</name>
</gene>
<evidence type="ECO:0000256" key="1">
    <source>
        <dbReference type="SAM" id="MobiDB-lite"/>
    </source>
</evidence>
<keyword evidence="3" id="KW-1185">Reference proteome</keyword>
<dbReference type="AlphaFoldDB" id="A0A9N9K3V7"/>